<dbReference type="PANTHER" id="PTHR11985:SF35">
    <property type="entry name" value="ANAEROBIC GLYCEROL-3-PHOSPHATE DEHYDROGENASE SUBUNIT A"/>
    <property type="match status" value="1"/>
</dbReference>
<dbReference type="Proteomes" id="UP001185069">
    <property type="component" value="Unassembled WGS sequence"/>
</dbReference>
<evidence type="ECO:0000256" key="1">
    <source>
        <dbReference type="ARBA" id="ARBA00001974"/>
    </source>
</evidence>
<dbReference type="PRINTS" id="PR01001">
    <property type="entry name" value="FADG3PDH"/>
</dbReference>
<keyword evidence="4" id="KW-0319">Glycerol metabolism</keyword>
<dbReference type="EMBL" id="JAVDQF010000001">
    <property type="protein sequence ID" value="MDR6270782.1"/>
    <property type="molecule type" value="Genomic_DNA"/>
</dbReference>
<keyword evidence="3 7" id="KW-0285">Flavoprotein</keyword>
<name>A0ABU1JHE0_9MICC</name>
<dbReference type="PROSITE" id="PS00977">
    <property type="entry name" value="FAD_G3PDH_1"/>
    <property type="match status" value="1"/>
</dbReference>
<organism evidence="10 11">
    <name type="scientific">Arthrobacter russicus</name>
    <dbReference type="NCBI Taxonomy" id="172040"/>
    <lineage>
        <taxon>Bacteria</taxon>
        <taxon>Bacillati</taxon>
        <taxon>Actinomycetota</taxon>
        <taxon>Actinomycetes</taxon>
        <taxon>Micrococcales</taxon>
        <taxon>Micrococcaceae</taxon>
        <taxon>Arthrobacter</taxon>
    </lineage>
</organism>
<evidence type="ECO:0000313" key="10">
    <source>
        <dbReference type="EMBL" id="MDR6270782.1"/>
    </source>
</evidence>
<dbReference type="EC" id="1.1.5.3" evidence="7"/>
<comment type="caution">
    <text evidence="10">The sequence shown here is derived from an EMBL/GenBank/DDBJ whole genome shotgun (WGS) entry which is preliminary data.</text>
</comment>
<dbReference type="Pfam" id="PF16901">
    <property type="entry name" value="DAO_C"/>
    <property type="match status" value="1"/>
</dbReference>
<dbReference type="InterPro" id="IPR038299">
    <property type="entry name" value="DAO_C_sf"/>
</dbReference>
<evidence type="ECO:0000256" key="5">
    <source>
        <dbReference type="ARBA" id="ARBA00022827"/>
    </source>
</evidence>
<dbReference type="GO" id="GO:0004368">
    <property type="term" value="F:glycerol-3-phosphate dehydrogenase (quinone) activity"/>
    <property type="evidence" value="ECO:0007669"/>
    <property type="project" value="UniProtKB-EC"/>
</dbReference>
<dbReference type="SUPFAM" id="SSF51905">
    <property type="entry name" value="FAD/NAD(P)-binding domain"/>
    <property type="match status" value="1"/>
</dbReference>
<comment type="catalytic activity">
    <reaction evidence="7">
        <text>a quinone + sn-glycerol 3-phosphate = dihydroxyacetone phosphate + a quinol</text>
        <dbReference type="Rhea" id="RHEA:18977"/>
        <dbReference type="ChEBI" id="CHEBI:24646"/>
        <dbReference type="ChEBI" id="CHEBI:57597"/>
        <dbReference type="ChEBI" id="CHEBI:57642"/>
        <dbReference type="ChEBI" id="CHEBI:132124"/>
        <dbReference type="EC" id="1.1.5.3"/>
    </reaction>
</comment>
<dbReference type="SUPFAM" id="SSF54373">
    <property type="entry name" value="FAD-linked reductases, C-terminal domain"/>
    <property type="match status" value="1"/>
</dbReference>
<keyword evidence="5" id="KW-0274">FAD</keyword>
<feature type="domain" description="FAD dependent oxidoreductase" evidence="8">
    <location>
        <begin position="22"/>
        <end position="383"/>
    </location>
</feature>
<keyword evidence="11" id="KW-1185">Reference proteome</keyword>
<evidence type="ECO:0000256" key="2">
    <source>
        <dbReference type="ARBA" id="ARBA00007330"/>
    </source>
</evidence>
<evidence type="ECO:0000256" key="4">
    <source>
        <dbReference type="ARBA" id="ARBA00022798"/>
    </source>
</evidence>
<dbReference type="InterPro" id="IPR000447">
    <property type="entry name" value="G3P_DH_FAD-dep"/>
</dbReference>
<dbReference type="Gene3D" id="3.50.50.60">
    <property type="entry name" value="FAD/NAD(P)-binding domain"/>
    <property type="match status" value="1"/>
</dbReference>
<gene>
    <name evidence="10" type="ORF">JOE69_003020</name>
</gene>
<feature type="domain" description="Alpha-glycerophosphate oxidase C-terminal" evidence="9">
    <location>
        <begin position="404"/>
        <end position="514"/>
    </location>
</feature>
<protein>
    <recommendedName>
        <fullName evidence="7">Glycerol-3-phosphate dehydrogenase</fullName>
        <ecNumber evidence="7">1.1.5.3</ecNumber>
    </recommendedName>
</protein>
<dbReference type="InterPro" id="IPR031656">
    <property type="entry name" value="DAO_C"/>
</dbReference>
<proteinExistence type="inferred from homology"/>
<comment type="similarity">
    <text evidence="2 7">Belongs to the FAD-dependent glycerol-3-phosphate dehydrogenase family.</text>
</comment>
<dbReference type="Gene3D" id="3.30.9.10">
    <property type="entry name" value="D-Amino Acid Oxidase, subunit A, domain 2"/>
    <property type="match status" value="1"/>
</dbReference>
<dbReference type="Pfam" id="PF01266">
    <property type="entry name" value="DAO"/>
    <property type="match status" value="1"/>
</dbReference>
<dbReference type="RefSeq" id="WP_309800073.1">
    <property type="nucleotide sequence ID" value="NZ_BAAAHY010000004.1"/>
</dbReference>
<sequence>MSWINERSRAVSLASIQEQEVDLLVIGGGITGAGVALDAASRGLSVALLESQDLASGTSGFSSKLIHGGLRYLAKADVGVAWESALERRWLMEFIAPHLVRPLGYLVAEAKASPRWEFWAAGFGVLLADGMRRLSGLSGQYLPPPQRLTAAAAHRLAPEADPDRMRSALLYWDGQLEDDARLVIAVARTAAKHGAHVLTGLKAIAATDRTVTALDERTGGLLNLRAGAVVNATGVWAGQLEGSLDVLPSRGSHLVVAAERLGNPRAAWTAPVPGHFGRYVFALPQSNGQVYLGLTDELDRGADGHATAVPESDVEFLLETVNRTLAEPLLPTDVLGRFAGLRPLISKSGDGAPGQSADVSRRHVLLDLPGRPITIAGGKLTTYRKMAEDAVDSVLRRLGREASCVTRKLALVGAAPTAELAALGAPLRLVHRYGSEARLVESLSRVEPMLAEEVATGSGVTGAELFFGVVAEGASSVPDLLARRSRLAFVPELAAAGTERAGEVLDAANQWLAQRGSPGPDEGFGPEALAGSG</sequence>
<dbReference type="PROSITE" id="PS00978">
    <property type="entry name" value="FAD_G3PDH_2"/>
    <property type="match status" value="1"/>
</dbReference>
<reference evidence="10 11" key="1">
    <citation type="submission" date="2023-07" db="EMBL/GenBank/DDBJ databases">
        <title>Sequencing the genomes of 1000 actinobacteria strains.</title>
        <authorList>
            <person name="Klenk H.-P."/>
        </authorList>
    </citation>
    <scope>NUCLEOTIDE SEQUENCE [LARGE SCALE GENOMIC DNA]</scope>
    <source>
        <strain evidence="10 11">DSM 14555</strain>
    </source>
</reference>
<accession>A0ABU1JHE0</accession>
<keyword evidence="6 7" id="KW-0560">Oxidoreductase</keyword>
<dbReference type="InterPro" id="IPR036188">
    <property type="entry name" value="FAD/NAD-bd_sf"/>
</dbReference>
<dbReference type="PANTHER" id="PTHR11985">
    <property type="entry name" value="GLYCEROL-3-PHOSPHATE DEHYDROGENASE"/>
    <property type="match status" value="1"/>
</dbReference>
<dbReference type="Gene3D" id="1.10.8.870">
    <property type="entry name" value="Alpha-glycerophosphate oxidase, cap domain"/>
    <property type="match status" value="1"/>
</dbReference>
<evidence type="ECO:0000256" key="3">
    <source>
        <dbReference type="ARBA" id="ARBA00022630"/>
    </source>
</evidence>
<comment type="cofactor">
    <cofactor evidence="1 7">
        <name>FAD</name>
        <dbReference type="ChEBI" id="CHEBI:57692"/>
    </cofactor>
</comment>
<evidence type="ECO:0000313" key="11">
    <source>
        <dbReference type="Proteomes" id="UP001185069"/>
    </source>
</evidence>
<evidence type="ECO:0000259" key="9">
    <source>
        <dbReference type="Pfam" id="PF16901"/>
    </source>
</evidence>
<evidence type="ECO:0000256" key="6">
    <source>
        <dbReference type="ARBA" id="ARBA00023002"/>
    </source>
</evidence>
<evidence type="ECO:0000259" key="8">
    <source>
        <dbReference type="Pfam" id="PF01266"/>
    </source>
</evidence>
<evidence type="ECO:0000256" key="7">
    <source>
        <dbReference type="RuleBase" id="RU361217"/>
    </source>
</evidence>
<dbReference type="InterPro" id="IPR006076">
    <property type="entry name" value="FAD-dep_OxRdtase"/>
</dbReference>